<dbReference type="SUPFAM" id="SSF51445">
    <property type="entry name" value="(Trans)glycosidases"/>
    <property type="match status" value="1"/>
</dbReference>
<comment type="similarity">
    <text evidence="2 5">Belongs to the glycosyl hydrolase 13 family.</text>
</comment>
<proteinExistence type="inferred from homology"/>
<dbReference type="Gene3D" id="2.60.40.1190">
    <property type="match status" value="1"/>
</dbReference>
<reference evidence="8 9" key="1">
    <citation type="submission" date="2021-02" db="EMBL/GenBank/DDBJ databases">
        <title>Characterization of Marinitoga sp. nov. str. BP5-C20A.</title>
        <authorList>
            <person name="Erauso G."/>
            <person name="Postec A."/>
        </authorList>
    </citation>
    <scope>NUCLEOTIDE SEQUENCE [LARGE SCALE GENOMIC DNA]</scope>
    <source>
        <strain evidence="8 9">BP5-C20A</strain>
    </source>
</reference>
<evidence type="ECO:0000256" key="3">
    <source>
        <dbReference type="ARBA" id="ARBA00022723"/>
    </source>
</evidence>
<comment type="catalytic activity">
    <reaction evidence="6">
        <text>Endohydrolysis of (1-&gt;4)-alpha-D-glucosidic linkages in polysaccharides containing three or more (1-&gt;4)-alpha-linked D-glucose units.</text>
        <dbReference type="EC" id="3.2.1.1"/>
    </reaction>
</comment>
<dbReference type="InterPro" id="IPR019248">
    <property type="entry name" value="Glucodextran_C"/>
</dbReference>
<dbReference type="EC" id="3.2.1.1" evidence="6"/>
<name>A0ABY8PSQ1_9BACT</name>
<dbReference type="SMART" id="SM00642">
    <property type="entry name" value="Aamy"/>
    <property type="match status" value="1"/>
</dbReference>
<dbReference type="Pfam" id="PF00128">
    <property type="entry name" value="Alpha-amylase"/>
    <property type="match status" value="1"/>
</dbReference>
<dbReference type="Gene3D" id="3.20.20.80">
    <property type="entry name" value="Glycosidases"/>
    <property type="match status" value="1"/>
</dbReference>
<dbReference type="PANTHER" id="PTHR10357">
    <property type="entry name" value="ALPHA-AMYLASE FAMILY MEMBER"/>
    <property type="match status" value="1"/>
</dbReference>
<evidence type="ECO:0000256" key="4">
    <source>
        <dbReference type="ARBA" id="ARBA00022729"/>
    </source>
</evidence>
<organism evidence="8 9">
    <name type="scientific">Marinitoga aeolica</name>
    <dbReference type="NCBI Taxonomy" id="2809031"/>
    <lineage>
        <taxon>Bacteria</taxon>
        <taxon>Thermotogati</taxon>
        <taxon>Thermotogota</taxon>
        <taxon>Thermotogae</taxon>
        <taxon>Petrotogales</taxon>
        <taxon>Petrotogaceae</taxon>
        <taxon>Marinitoga</taxon>
    </lineage>
</organism>
<comment type="cofactor">
    <cofactor evidence="1">
        <name>Ca(2+)</name>
        <dbReference type="ChEBI" id="CHEBI:29108"/>
    </cofactor>
</comment>
<dbReference type="RefSeq" id="WP_281000279.1">
    <property type="nucleotide sequence ID" value="NZ_CP069362.1"/>
</dbReference>
<keyword evidence="6" id="KW-0378">Hydrolase</keyword>
<evidence type="ECO:0000313" key="8">
    <source>
        <dbReference type="EMBL" id="WGS65658.1"/>
    </source>
</evidence>
<protein>
    <recommendedName>
        <fullName evidence="6">Alpha-amylase</fullName>
        <ecNumber evidence="6">3.2.1.1</ecNumber>
    </recommendedName>
</protein>
<dbReference type="SUPFAM" id="SSF49344">
    <property type="entry name" value="CBD9-like"/>
    <property type="match status" value="1"/>
</dbReference>
<keyword evidence="9" id="KW-1185">Reference proteome</keyword>
<dbReference type="InterPro" id="IPR017853">
    <property type="entry name" value="GH"/>
</dbReference>
<keyword evidence="4" id="KW-0732">Signal</keyword>
<dbReference type="Pfam" id="PF09985">
    <property type="entry name" value="Glucodextran_C"/>
    <property type="match status" value="1"/>
</dbReference>
<dbReference type="Proteomes" id="UP001232493">
    <property type="component" value="Chromosome"/>
</dbReference>
<evidence type="ECO:0000313" key="9">
    <source>
        <dbReference type="Proteomes" id="UP001232493"/>
    </source>
</evidence>
<evidence type="ECO:0000259" key="7">
    <source>
        <dbReference type="SMART" id="SM00642"/>
    </source>
</evidence>
<evidence type="ECO:0000256" key="6">
    <source>
        <dbReference type="RuleBase" id="RU361134"/>
    </source>
</evidence>
<dbReference type="EMBL" id="CP069362">
    <property type="protein sequence ID" value="WGS65658.1"/>
    <property type="molecule type" value="Genomic_DNA"/>
</dbReference>
<sequence>MKKILFFLFFFVFTIYFADNIQWEDQVIYFLMIDRFSNGDYSNDVMTDNGIESGPVNSKYNGGDLKGIISKLDYIKDLGVTAIWITPPVANQWWDGYVNYGGYHGYWARDFKKIDEHFGDIELYKKLVEEAHKRGIYVIQDIVANHMGNFFIYKDGKYFLNEKSIPTNKPTQYPFNMNDYNDPEQRKLNIYHYPSDIKDPNKQNMEFANLDDLNTENPIVINALKESYNFWIKEVGIDGFRIDTAIYVPHEFWKKFLNDKDGIYSTAKKYGKENFIVFGEAWITPKPFDNIGEKTLKEYFDDGYNSMLDFPLLTDIKRVFKEGKPTSYIAFRLKERQKFYDSKRLVTFVDNHDMDRFLKGATKNDLKQALTLIFTIPGIPTIYYGTEQGFVETRATMFKGGFGSNGVDHFNENNDLYKFIQELIKLRKENKAFRYGSIEVVFDDELGPGVLAYTVSYKNEKYLIMINTNAKRKYATGIDLKIEKGKVLKNIFALNMLGKDITYDGVLNVLMNGKAVAIYKFTDNMKPLKSKKVFVNISNLKDEEKFKTDFLIKGVASNAKSIKLIIDGEEKPYASIKLNMKETENWEIPVKIASFTPGKHKVFVKAYGKTPIFNNYSKTYEIIIDIPSKELAYVEDVLGDDKGPFGTYRYPLDTTFKNQEDIKAVRVQQIGTQLKIDLIMKEITDSWSPANGFDHVTFQIFFDNPNKEGITVLPNQNAKMPEGLDWDYELYLTGWVVSAHSSEGADENTMGKPITPVPTIKVNKQLATVSFTIPLSVFETDNLTGWSIYVTTYDYDGIESVLRPLSPEGGQWAFGGGKPTDPKIMDDILISIK</sequence>
<evidence type="ECO:0000256" key="1">
    <source>
        <dbReference type="ARBA" id="ARBA00001913"/>
    </source>
</evidence>
<dbReference type="InterPro" id="IPR006046">
    <property type="entry name" value="Alpha_amylase"/>
</dbReference>
<keyword evidence="6" id="KW-0119">Carbohydrate metabolism</keyword>
<feature type="domain" description="Glycosyl hydrolase family 13 catalytic" evidence="7">
    <location>
        <begin position="30"/>
        <end position="427"/>
    </location>
</feature>
<gene>
    <name evidence="8" type="ORF">JRV97_03640</name>
</gene>
<keyword evidence="3" id="KW-0479">Metal-binding</keyword>
<accession>A0ABY8PSQ1</accession>
<evidence type="ECO:0000256" key="5">
    <source>
        <dbReference type="RuleBase" id="RU003615"/>
    </source>
</evidence>
<evidence type="ECO:0000256" key="2">
    <source>
        <dbReference type="ARBA" id="ARBA00008061"/>
    </source>
</evidence>
<keyword evidence="6" id="KW-0326">Glycosidase</keyword>
<dbReference type="PANTHER" id="PTHR10357:SF215">
    <property type="entry name" value="ALPHA-AMYLASE 1"/>
    <property type="match status" value="1"/>
</dbReference>
<dbReference type="InterPro" id="IPR006047">
    <property type="entry name" value="GH13_cat_dom"/>
</dbReference>
<dbReference type="PRINTS" id="PR00110">
    <property type="entry name" value="ALPHAAMYLASE"/>
</dbReference>